<organism evidence="1 2">
    <name type="scientific">Pan troglodytes</name>
    <name type="common">Chimpanzee</name>
    <dbReference type="NCBI Taxonomy" id="9598"/>
    <lineage>
        <taxon>Eukaryota</taxon>
        <taxon>Metazoa</taxon>
        <taxon>Chordata</taxon>
        <taxon>Craniata</taxon>
        <taxon>Vertebrata</taxon>
        <taxon>Euteleostomi</taxon>
        <taxon>Mammalia</taxon>
        <taxon>Eutheria</taxon>
        <taxon>Euarchontoglires</taxon>
        <taxon>Primates</taxon>
        <taxon>Haplorrhini</taxon>
        <taxon>Catarrhini</taxon>
        <taxon>Hominidae</taxon>
        <taxon>Pan</taxon>
    </lineage>
</organism>
<accession>A0A2J8JWJ1</accession>
<dbReference type="EMBL" id="NBAG03000416">
    <property type="protein sequence ID" value="PNI27132.1"/>
    <property type="molecule type" value="Genomic_DNA"/>
</dbReference>
<dbReference type="AlphaFoldDB" id="A0A2J8JWJ1"/>
<evidence type="ECO:0000313" key="2">
    <source>
        <dbReference type="Proteomes" id="UP000236370"/>
    </source>
</evidence>
<protein>
    <submittedName>
        <fullName evidence="1">GALNT12 isoform 4</fullName>
    </submittedName>
</protein>
<proteinExistence type="predicted"/>
<comment type="caution">
    <text evidence="1">The sequence shown here is derived from an EMBL/GenBank/DDBJ whole genome shotgun (WGS) entry which is preliminary data.</text>
</comment>
<gene>
    <name evidence="1" type="ORF">CK820_G0043895</name>
</gene>
<dbReference type="Proteomes" id="UP000236370">
    <property type="component" value="Unassembled WGS sequence"/>
</dbReference>
<evidence type="ECO:0000313" key="1">
    <source>
        <dbReference type="EMBL" id="PNI27132.1"/>
    </source>
</evidence>
<feature type="non-terminal residue" evidence="1">
    <location>
        <position position="1"/>
    </location>
</feature>
<name>A0A2J8JWJ1_PANTR</name>
<sequence length="30" mass="3486">INIYLSDRISLHRRLPERWNPLAPEGALGQ</sequence>
<reference evidence="1 2" key="1">
    <citation type="submission" date="2017-12" db="EMBL/GenBank/DDBJ databases">
        <title>High-resolution comparative analysis of great ape genomes.</title>
        <authorList>
            <person name="Pollen A."/>
            <person name="Hastie A."/>
            <person name="Hormozdiari F."/>
            <person name="Dougherty M."/>
            <person name="Liu R."/>
            <person name="Chaisson M."/>
            <person name="Hoppe E."/>
            <person name="Hill C."/>
            <person name="Pang A."/>
            <person name="Hillier L."/>
            <person name="Baker C."/>
            <person name="Armstrong J."/>
            <person name="Shendure J."/>
            <person name="Paten B."/>
            <person name="Wilson R."/>
            <person name="Chao H."/>
            <person name="Schneider V."/>
            <person name="Ventura M."/>
            <person name="Kronenberg Z."/>
            <person name="Murali S."/>
            <person name="Gordon D."/>
            <person name="Cantsilieris S."/>
            <person name="Munson K."/>
            <person name="Nelson B."/>
            <person name="Raja A."/>
            <person name="Underwood J."/>
            <person name="Diekhans M."/>
            <person name="Fiddes I."/>
            <person name="Haussler D."/>
            <person name="Eichler E."/>
        </authorList>
    </citation>
    <scope>NUCLEOTIDE SEQUENCE [LARGE SCALE GENOMIC DNA]</scope>
    <source>
        <strain evidence="1">Yerkes chimp pedigree #C0471</strain>
    </source>
</reference>